<keyword evidence="2" id="KW-1185">Reference proteome</keyword>
<comment type="caution">
    <text evidence="1">The sequence shown here is derived from an EMBL/GenBank/DDBJ whole genome shotgun (WGS) entry which is preliminary data.</text>
</comment>
<reference evidence="1" key="1">
    <citation type="submission" date="2022-07" db="EMBL/GenBank/DDBJ databases">
        <title>Genome Sequence of Agrocybe chaxingu.</title>
        <authorList>
            <person name="Buettner E."/>
        </authorList>
    </citation>
    <scope>NUCLEOTIDE SEQUENCE</scope>
    <source>
        <strain evidence="1">MP-N11</strain>
    </source>
</reference>
<dbReference type="Proteomes" id="UP001148786">
    <property type="component" value="Unassembled WGS sequence"/>
</dbReference>
<evidence type="ECO:0000313" key="2">
    <source>
        <dbReference type="Proteomes" id="UP001148786"/>
    </source>
</evidence>
<protein>
    <submittedName>
        <fullName evidence="1">Uncharacterized protein</fullName>
    </submittedName>
</protein>
<name>A0A9W8K3B2_9AGAR</name>
<organism evidence="1 2">
    <name type="scientific">Agrocybe chaxingu</name>
    <dbReference type="NCBI Taxonomy" id="84603"/>
    <lineage>
        <taxon>Eukaryota</taxon>
        <taxon>Fungi</taxon>
        <taxon>Dikarya</taxon>
        <taxon>Basidiomycota</taxon>
        <taxon>Agaricomycotina</taxon>
        <taxon>Agaricomycetes</taxon>
        <taxon>Agaricomycetidae</taxon>
        <taxon>Agaricales</taxon>
        <taxon>Agaricineae</taxon>
        <taxon>Strophariaceae</taxon>
        <taxon>Agrocybe</taxon>
    </lineage>
</organism>
<sequence>MELLKALALSFSNYESLRFTVHSSAWYKDLAELEMDKDAFKKLRDLRLLVRFEDVTERDARPLTCPPVKLFKNSPSLTNARLDIKHPDGCGKILLPYSKLLYLDYRLYLRVPQNPAYAIKR</sequence>
<accession>A0A9W8K3B2</accession>
<dbReference type="AlphaFoldDB" id="A0A9W8K3B2"/>
<dbReference type="EMBL" id="JANKHO010000926">
    <property type="protein sequence ID" value="KAJ3505083.1"/>
    <property type="molecule type" value="Genomic_DNA"/>
</dbReference>
<proteinExistence type="predicted"/>
<evidence type="ECO:0000313" key="1">
    <source>
        <dbReference type="EMBL" id="KAJ3505083.1"/>
    </source>
</evidence>
<gene>
    <name evidence="1" type="ORF">NLJ89_g7602</name>
</gene>